<proteinExistence type="predicted"/>
<gene>
    <name evidence="3" type="ORF">OCBIM_22012858mg</name>
</gene>
<dbReference type="Pfam" id="PF15388">
    <property type="entry name" value="FAM117"/>
    <property type="match status" value="1"/>
</dbReference>
<protein>
    <recommendedName>
        <fullName evidence="4">Glucocorticoid-induced transcript 1 protein</fullName>
    </recommendedName>
</protein>
<dbReference type="EMBL" id="KQ417945">
    <property type="protein sequence ID" value="KOF89573.1"/>
    <property type="molecule type" value="Genomic_DNA"/>
</dbReference>
<dbReference type="STRING" id="37653.A0A0L8HJZ7"/>
<dbReference type="PANTHER" id="PTHR14972:SF8">
    <property type="entry name" value="GLUCOCORTICOID-INDUCED TRANSCRIPT 1 PROTEIN-LIKE ISOFORM X1"/>
    <property type="match status" value="1"/>
</dbReference>
<feature type="region of interest" description="Disordered" evidence="2">
    <location>
        <begin position="179"/>
        <end position="269"/>
    </location>
</feature>
<sequence length="348" mass="37940">MDNLTSEDWDVLCSTASEKKAKKSHRRSVSLGHHDQLQLIRQHLQKNKEGSKQPNSSKLRHSPVSANHCALTSSQSTNVFSQPKSISPSINNNNNKATMPRYQRNSVEGLNTEIEKLVLKSISLMEDEDNTHDIPDGHRAPLPDQQQHQQYSLSGCNANNNGPNSLATTRTLYTQTPSSCFESREVSSVSSNSSSSSTANRSHSVSPAMPVIPNAHIDTSRPSSQIASKSEHSSTDTEKGDPDFSVVDSPEPKFVSSPKPNMSYSFAREPPDGCERIKATCVESAKKTPAIKEPLLFCSPKNTAYVLKPSVTSAFNPLYKSLMTQSPELALCSPAANSNQPQASFEGQ</sequence>
<feature type="compositionally biased region" description="Low complexity" evidence="2">
    <location>
        <begin position="83"/>
        <end position="96"/>
    </location>
</feature>
<keyword evidence="1" id="KW-0597">Phosphoprotein</keyword>
<feature type="compositionally biased region" description="Basic and acidic residues" evidence="2">
    <location>
        <begin position="131"/>
        <end position="141"/>
    </location>
</feature>
<feature type="compositionally biased region" description="Polar residues" evidence="2">
    <location>
        <begin position="144"/>
        <end position="162"/>
    </location>
</feature>
<dbReference type="KEGG" id="obi:106870206"/>
<name>A0A0L8HJZ7_OCTBM</name>
<organism evidence="3">
    <name type="scientific">Octopus bimaculoides</name>
    <name type="common">California two-spotted octopus</name>
    <dbReference type="NCBI Taxonomy" id="37653"/>
    <lineage>
        <taxon>Eukaryota</taxon>
        <taxon>Metazoa</taxon>
        <taxon>Spiralia</taxon>
        <taxon>Lophotrochozoa</taxon>
        <taxon>Mollusca</taxon>
        <taxon>Cephalopoda</taxon>
        <taxon>Coleoidea</taxon>
        <taxon>Octopodiformes</taxon>
        <taxon>Octopoda</taxon>
        <taxon>Incirrata</taxon>
        <taxon>Octopodidae</taxon>
        <taxon>Octopus</taxon>
    </lineage>
</organism>
<dbReference type="PANTHER" id="PTHR14972">
    <property type="entry name" value="AGAP011572-PA"/>
    <property type="match status" value="1"/>
</dbReference>
<accession>A0A0L8HJZ7</accession>
<reference evidence="3" key="1">
    <citation type="submission" date="2015-07" db="EMBL/GenBank/DDBJ databases">
        <title>MeaNS - Measles Nucleotide Surveillance Program.</title>
        <authorList>
            <person name="Tran T."/>
            <person name="Druce J."/>
        </authorList>
    </citation>
    <scope>NUCLEOTIDE SEQUENCE</scope>
    <source>
        <strain evidence="3">UCB-OBI-ISO-001</strain>
        <tissue evidence="3">Gonad</tissue>
    </source>
</reference>
<evidence type="ECO:0000256" key="2">
    <source>
        <dbReference type="SAM" id="MobiDB-lite"/>
    </source>
</evidence>
<evidence type="ECO:0000256" key="1">
    <source>
        <dbReference type="ARBA" id="ARBA00022553"/>
    </source>
</evidence>
<feature type="region of interest" description="Disordered" evidence="2">
    <location>
        <begin position="16"/>
        <end position="99"/>
    </location>
</feature>
<feature type="compositionally biased region" description="Low complexity" evidence="2">
    <location>
        <begin position="179"/>
        <end position="206"/>
    </location>
</feature>
<evidence type="ECO:0000313" key="3">
    <source>
        <dbReference type="EMBL" id="KOF89573.1"/>
    </source>
</evidence>
<feature type="compositionally biased region" description="Basic and acidic residues" evidence="2">
    <location>
        <begin position="229"/>
        <end position="242"/>
    </location>
</feature>
<feature type="compositionally biased region" description="Polar residues" evidence="2">
    <location>
        <begin position="70"/>
        <end position="82"/>
    </location>
</feature>
<dbReference type="OMA" id="DKELGPY"/>
<evidence type="ECO:0008006" key="4">
    <source>
        <dbReference type="Google" id="ProtNLM"/>
    </source>
</evidence>
<dbReference type="InterPro" id="IPR026642">
    <property type="entry name" value="Glcci1/FAM117"/>
</dbReference>
<feature type="region of interest" description="Disordered" evidence="2">
    <location>
        <begin position="128"/>
        <end position="162"/>
    </location>
</feature>
<dbReference type="AlphaFoldDB" id="A0A0L8HJZ7"/>
<dbReference type="OrthoDB" id="10037581at2759"/>